<reference evidence="2 3" key="1">
    <citation type="submission" date="2018-08" db="EMBL/GenBank/DDBJ databases">
        <title>Aphanomyces genome sequencing and annotation.</title>
        <authorList>
            <person name="Minardi D."/>
            <person name="Oidtmann B."/>
            <person name="Van Der Giezen M."/>
            <person name="Studholme D.J."/>
        </authorList>
    </citation>
    <scope>NUCLEOTIDE SEQUENCE [LARGE SCALE GENOMIC DNA]</scope>
    <source>
        <strain evidence="2 3">197901</strain>
    </source>
</reference>
<dbReference type="EMBL" id="QUTE01015174">
    <property type="protein sequence ID" value="RHZ00394.1"/>
    <property type="molecule type" value="Genomic_DNA"/>
</dbReference>
<dbReference type="SUPFAM" id="SSF56112">
    <property type="entry name" value="Protein kinase-like (PK-like)"/>
    <property type="match status" value="1"/>
</dbReference>
<dbReference type="InterPro" id="IPR050122">
    <property type="entry name" value="RTK"/>
</dbReference>
<dbReference type="GO" id="GO:0043235">
    <property type="term" value="C:receptor complex"/>
    <property type="evidence" value="ECO:0007669"/>
    <property type="project" value="TreeGrafter"/>
</dbReference>
<dbReference type="PROSITE" id="PS50011">
    <property type="entry name" value="PROTEIN_KINASE_DOM"/>
    <property type="match status" value="1"/>
</dbReference>
<dbReference type="InterPro" id="IPR001245">
    <property type="entry name" value="Ser-Thr/Tyr_kinase_cat_dom"/>
</dbReference>
<dbReference type="GO" id="GO:0007169">
    <property type="term" value="P:cell surface receptor protein tyrosine kinase signaling pathway"/>
    <property type="evidence" value="ECO:0007669"/>
    <property type="project" value="TreeGrafter"/>
</dbReference>
<dbReference type="GO" id="GO:0005524">
    <property type="term" value="F:ATP binding"/>
    <property type="evidence" value="ECO:0007669"/>
    <property type="project" value="InterPro"/>
</dbReference>
<organism evidence="2 3">
    <name type="scientific">Aphanomyces astaci</name>
    <name type="common">Crayfish plague agent</name>
    <dbReference type="NCBI Taxonomy" id="112090"/>
    <lineage>
        <taxon>Eukaryota</taxon>
        <taxon>Sar</taxon>
        <taxon>Stramenopiles</taxon>
        <taxon>Oomycota</taxon>
        <taxon>Saprolegniomycetes</taxon>
        <taxon>Saprolegniales</taxon>
        <taxon>Verrucalvaceae</taxon>
        <taxon>Aphanomyces</taxon>
    </lineage>
</organism>
<dbReference type="AlphaFoldDB" id="A0A397EMZ2"/>
<name>A0A397EMZ2_APHAT</name>
<dbReference type="InterPro" id="IPR000719">
    <property type="entry name" value="Prot_kinase_dom"/>
</dbReference>
<dbReference type="GO" id="GO:0004714">
    <property type="term" value="F:transmembrane receptor protein tyrosine kinase activity"/>
    <property type="evidence" value="ECO:0007669"/>
    <property type="project" value="TreeGrafter"/>
</dbReference>
<proteinExistence type="predicted"/>
<accession>A0A397EMZ2</accession>
<evidence type="ECO:0000259" key="1">
    <source>
        <dbReference type="PROSITE" id="PS50011"/>
    </source>
</evidence>
<gene>
    <name evidence="2" type="ORF">DYB31_014447</name>
</gene>
<dbReference type="GO" id="GO:0005886">
    <property type="term" value="C:plasma membrane"/>
    <property type="evidence" value="ECO:0007669"/>
    <property type="project" value="TreeGrafter"/>
</dbReference>
<protein>
    <recommendedName>
        <fullName evidence="1">Protein kinase domain-containing protein</fullName>
    </recommendedName>
</protein>
<dbReference type="PANTHER" id="PTHR24416:SF611">
    <property type="entry name" value="TYROSINE-PROTEIN KINASE TRANSMEMBRANE RECEPTOR ROR"/>
    <property type="match status" value="1"/>
</dbReference>
<dbReference type="PANTHER" id="PTHR24416">
    <property type="entry name" value="TYROSINE-PROTEIN KINASE RECEPTOR"/>
    <property type="match status" value="1"/>
</dbReference>
<dbReference type="InterPro" id="IPR011009">
    <property type="entry name" value="Kinase-like_dom_sf"/>
</dbReference>
<evidence type="ECO:0000313" key="2">
    <source>
        <dbReference type="EMBL" id="RHZ00394.1"/>
    </source>
</evidence>
<dbReference type="PROSITE" id="PS00109">
    <property type="entry name" value="PROTEIN_KINASE_TYR"/>
    <property type="match status" value="1"/>
</dbReference>
<dbReference type="Pfam" id="PF07714">
    <property type="entry name" value="PK_Tyr_Ser-Thr"/>
    <property type="match status" value="1"/>
</dbReference>
<dbReference type="InterPro" id="IPR020635">
    <property type="entry name" value="Tyr_kinase_cat_dom"/>
</dbReference>
<dbReference type="VEuPathDB" id="FungiDB:H257_11978"/>
<sequence length="174" mass="19778">MDISRAEFDHEVLAMTMLSHHPHVVDFLGACDDASELSIVMEYVANGSLQSLLYDSAKPQPRYYYSTYMKTLFARDAAHGILNIHQGHFVHRDIAARNCLVDDTFHVKVCDFGLSRPMDRMMVRTYGRYLPHVFSTASDTYMFGVLLFEIMMGKEPFPLLPPHEAAALVLEGLF</sequence>
<evidence type="ECO:0000313" key="3">
    <source>
        <dbReference type="Proteomes" id="UP000266196"/>
    </source>
</evidence>
<dbReference type="Gene3D" id="1.10.510.10">
    <property type="entry name" value="Transferase(Phosphotransferase) domain 1"/>
    <property type="match status" value="1"/>
</dbReference>
<dbReference type="InterPro" id="IPR008266">
    <property type="entry name" value="Tyr_kinase_AS"/>
</dbReference>
<comment type="caution">
    <text evidence="2">The sequence shown here is derived from an EMBL/GenBank/DDBJ whole genome shotgun (WGS) entry which is preliminary data.</text>
</comment>
<dbReference type="SMART" id="SM00219">
    <property type="entry name" value="TyrKc"/>
    <property type="match status" value="1"/>
</dbReference>
<feature type="domain" description="Protein kinase" evidence="1">
    <location>
        <begin position="1"/>
        <end position="174"/>
    </location>
</feature>
<dbReference type="Proteomes" id="UP000266196">
    <property type="component" value="Unassembled WGS sequence"/>
</dbReference>